<evidence type="ECO:0000313" key="1">
    <source>
        <dbReference type="EMBL" id="GAE32730.1"/>
    </source>
</evidence>
<proteinExistence type="predicted"/>
<organism evidence="1 2">
    <name type="scientific">Halalkalibacter hemicellulosilyticusJCM 9152</name>
    <dbReference type="NCBI Taxonomy" id="1236971"/>
    <lineage>
        <taxon>Bacteria</taxon>
        <taxon>Bacillati</taxon>
        <taxon>Bacillota</taxon>
        <taxon>Bacilli</taxon>
        <taxon>Bacillales</taxon>
        <taxon>Bacillaceae</taxon>
        <taxon>Halalkalibacter</taxon>
    </lineage>
</organism>
<gene>
    <name evidence="1" type="ORF">JCM9152_4292</name>
</gene>
<evidence type="ECO:0000313" key="2">
    <source>
        <dbReference type="Proteomes" id="UP000018895"/>
    </source>
</evidence>
<comment type="caution">
    <text evidence="1">The sequence shown here is derived from an EMBL/GenBank/DDBJ whole genome shotgun (WGS) entry which is preliminary data.</text>
</comment>
<reference evidence="1" key="1">
    <citation type="journal article" date="2014" name="Genome Announc.">
        <title>Draft Genome Sequences of Three Alkaliphilic Bacillus Strains, Bacillus wakoensis JCM 9140T, Bacillus akibai JCM 9157T, and Bacillus hemicellulosilyticus JCM 9152T.</title>
        <authorList>
            <person name="Yuki M."/>
            <person name="Oshima K."/>
            <person name="Suda W."/>
            <person name="Oshida Y."/>
            <person name="Kitamura K."/>
            <person name="Iida T."/>
            <person name="Hattori M."/>
            <person name="Ohkuma M."/>
        </authorList>
    </citation>
    <scope>NUCLEOTIDE SEQUENCE [LARGE SCALE GENOMIC DNA]</scope>
    <source>
        <strain evidence="1">JCM 9152</strain>
    </source>
</reference>
<dbReference type="AlphaFoldDB" id="W4QKS4"/>
<dbReference type="STRING" id="1236971.JCM9152_4292"/>
<dbReference type="EMBL" id="BAUU01000047">
    <property type="protein sequence ID" value="GAE32730.1"/>
    <property type="molecule type" value="Genomic_DNA"/>
</dbReference>
<dbReference type="RefSeq" id="WP_156315012.1">
    <property type="nucleotide sequence ID" value="NZ_BAUU01000047.1"/>
</dbReference>
<dbReference type="Proteomes" id="UP000018895">
    <property type="component" value="Unassembled WGS sequence"/>
</dbReference>
<keyword evidence="2" id="KW-1185">Reference proteome</keyword>
<accession>W4QKS4</accession>
<dbReference type="OrthoDB" id="2943062at2"/>
<protein>
    <submittedName>
        <fullName evidence="1">Uncharacterized protein</fullName>
    </submittedName>
</protein>
<sequence length="51" mass="6267">MSNKEWSNWQKEIIQEEYVKPILLEEKLQQKIDEVNKKYSARYKIVYGGKY</sequence>
<name>W4QKS4_9BACI</name>